<reference evidence="1" key="1">
    <citation type="submission" date="2006-12" db="EMBL/GenBank/DDBJ databases">
        <title>Complete sequence of Pyrobaculum islandicum DSM 4184.</title>
        <authorList>
            <person name="Copeland A."/>
            <person name="Lucas S."/>
            <person name="Lapidus A."/>
            <person name="Barry K."/>
            <person name="Detter J.C."/>
            <person name="Glavina del Rio T."/>
            <person name="Dalin E."/>
            <person name="Tice H."/>
            <person name="Pitluck S."/>
            <person name="Meincke L."/>
            <person name="Brettin T."/>
            <person name="Bruce D."/>
            <person name="Han C."/>
            <person name="Tapia R."/>
            <person name="Gilna P."/>
            <person name="Schmutz J."/>
            <person name="Larimer F."/>
            <person name="Land M."/>
            <person name="Hauser L."/>
            <person name="Kyrpides N."/>
            <person name="Mikhailova N."/>
            <person name="Cozen A.E."/>
            <person name="Fitz-Gibbon S.T."/>
            <person name="House C.H."/>
            <person name="Saltikov C."/>
            <person name="Lowe T."/>
            <person name="Richardson P."/>
        </authorList>
    </citation>
    <scope>NUCLEOTIDE SEQUENCE [LARGE SCALE GENOMIC DNA]</scope>
    <source>
        <strain evidence="1">DSM 4184</strain>
    </source>
</reference>
<dbReference type="eggNOG" id="arCOG00419">
    <property type="taxonomic scope" value="Archaea"/>
</dbReference>
<dbReference type="STRING" id="384616.Pisl_1666"/>
<dbReference type="PANTHER" id="PTHR42997">
    <property type="entry name" value="HIT FAMILY HYDROLASE"/>
    <property type="match status" value="1"/>
</dbReference>
<dbReference type="InterPro" id="IPR036265">
    <property type="entry name" value="HIT-like_sf"/>
</dbReference>
<proteinExistence type="predicted"/>
<dbReference type="KEGG" id="pis:Pisl_1666"/>
<dbReference type="SUPFAM" id="SSF54197">
    <property type="entry name" value="HIT-like"/>
    <property type="match status" value="1"/>
</dbReference>
<dbReference type="PANTHER" id="PTHR42997:SF1">
    <property type="entry name" value="AP-4-A PHOSPHORYLASE"/>
    <property type="match status" value="1"/>
</dbReference>
<keyword evidence="2" id="KW-1185">Reference proteome</keyword>
<name>A1RV36_PYRIL</name>
<gene>
    <name evidence="1" type="ordered locus">Pisl_1666</name>
</gene>
<dbReference type="Proteomes" id="UP000002595">
    <property type="component" value="Chromosome"/>
</dbReference>
<dbReference type="EMBL" id="CP000504">
    <property type="protein sequence ID" value="ABL88818.1"/>
    <property type="molecule type" value="Genomic_DNA"/>
</dbReference>
<dbReference type="AlphaFoldDB" id="A1RV36"/>
<accession>A1RV36</accession>
<organism evidence="1 2">
    <name type="scientific">Pyrobaculum islandicum (strain DSM 4184 / JCM 9189 / GEO3)</name>
    <dbReference type="NCBI Taxonomy" id="384616"/>
    <lineage>
        <taxon>Archaea</taxon>
        <taxon>Thermoproteota</taxon>
        <taxon>Thermoprotei</taxon>
        <taxon>Thermoproteales</taxon>
        <taxon>Thermoproteaceae</taxon>
        <taxon>Pyrobaculum</taxon>
    </lineage>
</organism>
<evidence type="ECO:0000313" key="2">
    <source>
        <dbReference type="Proteomes" id="UP000002595"/>
    </source>
</evidence>
<protein>
    <recommendedName>
        <fullName evidence="3">HIT domain-containing protein</fullName>
    </recommendedName>
</protein>
<sequence>MIVEVDIPPRPFNGGHIIFRVDKPIFDLEFTELAELKKRIDMAIMIEKKKLKPEGFNIHITDTEIHIIPRWCGDINVAFFGGVKVIPLSIDDIRDMIVKELQFS</sequence>
<dbReference type="Gene3D" id="3.30.428.10">
    <property type="entry name" value="HIT-like"/>
    <property type="match status" value="1"/>
</dbReference>
<dbReference type="OrthoDB" id="26806at2157"/>
<dbReference type="GeneID" id="4617842"/>
<dbReference type="InterPro" id="IPR052908">
    <property type="entry name" value="AP-4-A_phosphorylase"/>
</dbReference>
<evidence type="ECO:0000313" key="1">
    <source>
        <dbReference type="EMBL" id="ABL88818.1"/>
    </source>
</evidence>
<dbReference type="HOGENOM" id="CLU_177476_0_0_2"/>
<evidence type="ECO:0008006" key="3">
    <source>
        <dbReference type="Google" id="ProtNLM"/>
    </source>
</evidence>
<dbReference type="RefSeq" id="WP_011763393.1">
    <property type="nucleotide sequence ID" value="NC_008701.1"/>
</dbReference>